<dbReference type="Pfam" id="PF22974">
    <property type="entry name" value="DUF7029"/>
    <property type="match status" value="1"/>
</dbReference>
<reference evidence="4 5" key="1">
    <citation type="submission" date="2018-05" db="EMBL/GenBank/DDBJ databases">
        <title>Genome sequencing and assembly of the regulated plant pathogen Lachnellula willkommii and related sister species for the development of diagnostic species identification markers.</title>
        <authorList>
            <person name="Giroux E."/>
            <person name="Bilodeau G."/>
        </authorList>
    </citation>
    <scope>NUCLEOTIDE SEQUENCE [LARGE SCALE GENOMIC DNA]</scope>
    <source>
        <strain evidence="4 5">CBS 268.59</strain>
    </source>
</reference>
<evidence type="ECO:0000313" key="4">
    <source>
        <dbReference type="EMBL" id="TVY78137.1"/>
    </source>
</evidence>
<feature type="domain" description="DUF7029" evidence="2">
    <location>
        <begin position="103"/>
        <end position="196"/>
    </location>
</feature>
<feature type="signal peptide" evidence="1">
    <location>
        <begin position="1"/>
        <end position="20"/>
    </location>
</feature>
<evidence type="ECO:0000256" key="1">
    <source>
        <dbReference type="SAM" id="SignalP"/>
    </source>
</evidence>
<protein>
    <recommendedName>
        <fullName evidence="6">Isoamyl alcohol oxidase</fullName>
    </recommendedName>
</protein>
<dbReference type="InterPro" id="IPR054293">
    <property type="entry name" value="DUF7029"/>
</dbReference>
<evidence type="ECO:0000313" key="5">
    <source>
        <dbReference type="Proteomes" id="UP000469558"/>
    </source>
</evidence>
<evidence type="ECO:0008006" key="6">
    <source>
        <dbReference type="Google" id="ProtNLM"/>
    </source>
</evidence>
<gene>
    <name evidence="4" type="ORF">LSUE1_G004827</name>
</gene>
<dbReference type="InterPro" id="IPR055647">
    <property type="entry name" value="DUF7223"/>
</dbReference>
<feature type="chain" id="PRO_5035908251" description="Isoamyl alcohol oxidase" evidence="1">
    <location>
        <begin position="21"/>
        <end position="483"/>
    </location>
</feature>
<accession>A0A8T9C7K3</accession>
<dbReference type="Proteomes" id="UP000469558">
    <property type="component" value="Unassembled WGS sequence"/>
</dbReference>
<evidence type="ECO:0000259" key="2">
    <source>
        <dbReference type="Pfam" id="PF22974"/>
    </source>
</evidence>
<dbReference type="Pfam" id="PF23865">
    <property type="entry name" value="DUF7223"/>
    <property type="match status" value="1"/>
</dbReference>
<sequence>MKASYNIAFLAPAFFAVVAGDVCEPENVVTARATVVTSAESTVNSTAIANSTSVANDTTAVYAAVPLSGVDTHSAERVILSTDLPVLPYASNATDTIISVNHTMRYPSVLLESISSISNVDCSDTSVALTFNDSSIFEAAVAAWDNKTLVLVTNHMGDCDAELERGFFLVDTVTFDSENLIATASSSKTDVNSTAAYTEIYFGQPSTGSSNLTTRDITLNPSYTFSNAVALPSTVLYSYDPYLTATADTASFSSNVTLSGYLAYNWLTFHIDSLYFDVDVTFDSDLSISAEVAASYGATFSYAPTALYYGLSVPGLVELGPQLQFGVDAYVSASAAVNITTAFGLGLADGNVHLDLLESADTTTSGWTPTYSASADISGQAVATLNPNATFTVELAISFFGGLLDLSSGVTAKPGFTNEFTLAGSAAVDLEGVSNTNSSGLCTQGLAIDSEFNFAVDAFVTEFYSAEVYSVNVPLLDECFSWA</sequence>
<feature type="domain" description="DUF7223" evidence="3">
    <location>
        <begin position="277"/>
        <end position="480"/>
    </location>
</feature>
<evidence type="ECO:0000259" key="3">
    <source>
        <dbReference type="Pfam" id="PF23865"/>
    </source>
</evidence>
<dbReference type="AlphaFoldDB" id="A0A8T9C7K3"/>
<dbReference type="OrthoDB" id="160645at2759"/>
<proteinExistence type="predicted"/>
<comment type="caution">
    <text evidence="4">The sequence shown here is derived from an EMBL/GenBank/DDBJ whole genome shotgun (WGS) entry which is preliminary data.</text>
</comment>
<keyword evidence="1" id="KW-0732">Signal</keyword>
<organism evidence="4 5">
    <name type="scientific">Lachnellula suecica</name>
    <dbReference type="NCBI Taxonomy" id="602035"/>
    <lineage>
        <taxon>Eukaryota</taxon>
        <taxon>Fungi</taxon>
        <taxon>Dikarya</taxon>
        <taxon>Ascomycota</taxon>
        <taxon>Pezizomycotina</taxon>
        <taxon>Leotiomycetes</taxon>
        <taxon>Helotiales</taxon>
        <taxon>Lachnaceae</taxon>
        <taxon>Lachnellula</taxon>
    </lineage>
</organism>
<name>A0A8T9C7K3_9HELO</name>
<keyword evidence="5" id="KW-1185">Reference proteome</keyword>
<dbReference type="EMBL" id="QGMK01000839">
    <property type="protein sequence ID" value="TVY78137.1"/>
    <property type="molecule type" value="Genomic_DNA"/>
</dbReference>